<reference evidence="7 8" key="1">
    <citation type="journal article" date="2013" name="Genome Announc.">
        <title>Draft Genome Sequence of Indibacter alkaliphilus Strain LW1T, Isolated from Lonar Lake, a Haloalkaline Lake in the Buldana District of Maharashtra, India.</title>
        <authorList>
            <person name="Singh A."/>
            <person name="Kumar Jangir P."/>
            <person name="Sharma R."/>
            <person name="Singh A."/>
            <person name="Kumar Pinnaka A."/>
            <person name="Shivaji S."/>
        </authorList>
    </citation>
    <scope>NUCLEOTIDE SEQUENCE [LARGE SCALE GENOMIC DNA]</scope>
    <source>
        <strain evidence="8">CCUG 57479 / KCTC 22604 / LW1</strain>
    </source>
</reference>
<dbReference type="GO" id="GO:0020037">
    <property type="term" value="F:heme binding"/>
    <property type="evidence" value="ECO:0007669"/>
    <property type="project" value="InterPro"/>
</dbReference>
<comment type="caution">
    <text evidence="7">The sequence shown here is derived from an EMBL/GenBank/DDBJ whole genome shotgun (WGS) entry which is preliminary data.</text>
</comment>
<gene>
    <name evidence="7" type="ORF">A33Q_2100</name>
</gene>
<feature type="domain" description="Cytochrome c" evidence="6">
    <location>
        <begin position="46"/>
        <end position="160"/>
    </location>
</feature>
<feature type="transmembrane region" description="Helical" evidence="5">
    <location>
        <begin position="7"/>
        <end position="30"/>
    </location>
</feature>
<dbReference type="Gene3D" id="1.10.760.10">
    <property type="entry name" value="Cytochrome c-like domain"/>
    <property type="match status" value="2"/>
</dbReference>
<dbReference type="AlphaFoldDB" id="S2DHX6"/>
<evidence type="ECO:0000313" key="7">
    <source>
        <dbReference type="EMBL" id="EOZ96790.1"/>
    </source>
</evidence>
<organism evidence="7 8">
    <name type="scientific">Indibacter alkaliphilus (strain CCUG 57479 / KCTC 22604 / LW1)</name>
    <dbReference type="NCBI Taxonomy" id="1189612"/>
    <lineage>
        <taxon>Bacteria</taxon>
        <taxon>Pseudomonadati</taxon>
        <taxon>Bacteroidota</taxon>
        <taxon>Cytophagia</taxon>
        <taxon>Cytophagales</taxon>
        <taxon>Cyclobacteriaceae</taxon>
    </lineage>
</organism>
<evidence type="ECO:0000313" key="8">
    <source>
        <dbReference type="Proteomes" id="UP000006073"/>
    </source>
</evidence>
<dbReference type="STRING" id="1189612.A33Q_2100"/>
<dbReference type="InterPro" id="IPR036909">
    <property type="entry name" value="Cyt_c-like_dom_sf"/>
</dbReference>
<evidence type="ECO:0000256" key="4">
    <source>
        <dbReference type="PROSITE-ProRule" id="PRU00433"/>
    </source>
</evidence>
<dbReference type="OrthoDB" id="9809720at2"/>
<dbReference type="PROSITE" id="PS51007">
    <property type="entry name" value="CYTC"/>
    <property type="match status" value="1"/>
</dbReference>
<dbReference type="InterPro" id="IPR051459">
    <property type="entry name" value="Cytochrome_c-type_DH"/>
</dbReference>
<proteinExistence type="predicted"/>
<protein>
    <submittedName>
        <fullName evidence="7">Diheme cytochrome c-553</fullName>
    </submittedName>
</protein>
<evidence type="ECO:0000256" key="1">
    <source>
        <dbReference type="ARBA" id="ARBA00022617"/>
    </source>
</evidence>
<dbReference type="RefSeq" id="WP_009034337.1">
    <property type="nucleotide sequence ID" value="NZ_ALWO02000032.1"/>
</dbReference>
<keyword evidence="2 4" id="KW-0479">Metal-binding</keyword>
<dbReference type="SUPFAM" id="SSF46626">
    <property type="entry name" value="Cytochrome c"/>
    <property type="match status" value="2"/>
</dbReference>
<keyword evidence="8" id="KW-1185">Reference proteome</keyword>
<keyword evidence="5" id="KW-0472">Membrane</keyword>
<dbReference type="Proteomes" id="UP000006073">
    <property type="component" value="Unassembled WGS sequence"/>
</dbReference>
<accession>S2DHX6</accession>
<dbReference type="EMBL" id="ALWO02000032">
    <property type="protein sequence ID" value="EOZ96790.1"/>
    <property type="molecule type" value="Genomic_DNA"/>
</dbReference>
<dbReference type="GO" id="GO:0009055">
    <property type="term" value="F:electron transfer activity"/>
    <property type="evidence" value="ECO:0007669"/>
    <property type="project" value="InterPro"/>
</dbReference>
<keyword evidence="5" id="KW-1133">Transmembrane helix</keyword>
<keyword evidence="3 4" id="KW-0408">Iron</keyword>
<name>S2DHX6_INDAL</name>
<evidence type="ECO:0000256" key="2">
    <source>
        <dbReference type="ARBA" id="ARBA00022723"/>
    </source>
</evidence>
<dbReference type="eggNOG" id="COG2010">
    <property type="taxonomic scope" value="Bacteria"/>
</dbReference>
<keyword evidence="5" id="KW-0812">Transmembrane</keyword>
<dbReference type="Pfam" id="PF00034">
    <property type="entry name" value="Cytochrom_C"/>
    <property type="match status" value="1"/>
</dbReference>
<sequence>MKKILKISAFVITGILSLILVAVAYISIALPNVGPPEEMQIEITGERVAHGKYLAHHVMLCVDCHSVRDFELFAGPPIQSTLASGGEVFDKKEGFPGTFISPNLTPFNLKDWTDGEIFRAITTGVRKDGSAIFPVMPYGEYSKADPEDVKAVIAYLRTLDPVETNHPKSKPDFPFNIILNTMPKKASLSKRPNPQQDQIAYGGYLATISGCAECHTRFENGSFVGERLAGGREFEFPEALLVTPNLTPHESGIGNWTKEMFVQRFKMYGENYVPEKVKQGDFQTIMPWIMYAGMEERDLEAIYAYLKSLQPVENYVEKFQAKK</sequence>
<evidence type="ECO:0000256" key="5">
    <source>
        <dbReference type="SAM" id="Phobius"/>
    </source>
</evidence>
<evidence type="ECO:0000259" key="6">
    <source>
        <dbReference type="PROSITE" id="PS51007"/>
    </source>
</evidence>
<dbReference type="PANTHER" id="PTHR35008">
    <property type="entry name" value="BLL4482 PROTEIN-RELATED"/>
    <property type="match status" value="1"/>
</dbReference>
<dbReference type="PANTHER" id="PTHR35008:SF8">
    <property type="entry name" value="ALCOHOL DEHYDROGENASE CYTOCHROME C SUBUNIT"/>
    <property type="match status" value="1"/>
</dbReference>
<dbReference type="InterPro" id="IPR009056">
    <property type="entry name" value="Cyt_c-like_dom"/>
</dbReference>
<evidence type="ECO:0000256" key="3">
    <source>
        <dbReference type="ARBA" id="ARBA00023004"/>
    </source>
</evidence>
<dbReference type="GO" id="GO:0046872">
    <property type="term" value="F:metal ion binding"/>
    <property type="evidence" value="ECO:0007669"/>
    <property type="project" value="UniProtKB-KW"/>
</dbReference>
<keyword evidence="1 4" id="KW-0349">Heme</keyword>